<sequence>MAPCVGTSIFINFDFFESVSVEQSRFVNRLSLLMRSKIAELKVHVQGGLLLELKRYNILCFTIYFFNFIKRYSSCSPKTSRISKKLS</sequence>
<gene>
    <name evidence="1" type="ORF">L3Y34_011370</name>
</gene>
<name>A0AAE8ZSQ3_CAEBR</name>
<dbReference type="EMBL" id="CP090896">
    <property type="protein sequence ID" value="ULT81422.1"/>
    <property type="molecule type" value="Genomic_DNA"/>
</dbReference>
<accession>A0AAE8ZSQ3</accession>
<organism evidence="1 2">
    <name type="scientific">Caenorhabditis briggsae</name>
    <dbReference type="NCBI Taxonomy" id="6238"/>
    <lineage>
        <taxon>Eukaryota</taxon>
        <taxon>Metazoa</taxon>
        <taxon>Ecdysozoa</taxon>
        <taxon>Nematoda</taxon>
        <taxon>Chromadorea</taxon>
        <taxon>Rhabditida</taxon>
        <taxon>Rhabditina</taxon>
        <taxon>Rhabditomorpha</taxon>
        <taxon>Rhabditoidea</taxon>
        <taxon>Rhabditidae</taxon>
        <taxon>Peloderinae</taxon>
        <taxon>Caenorhabditis</taxon>
    </lineage>
</organism>
<reference evidence="1 2" key="1">
    <citation type="submission" date="2022-05" db="EMBL/GenBank/DDBJ databases">
        <title>Chromosome-level reference genomes for two strains of Caenorhabditis briggsae: an improved platform for comparative genomics.</title>
        <authorList>
            <person name="Stevens L."/>
            <person name="Andersen E.C."/>
        </authorList>
    </citation>
    <scope>NUCLEOTIDE SEQUENCE [LARGE SCALE GENOMIC DNA]</scope>
    <source>
        <strain evidence="1">QX1410_ONT</strain>
        <tissue evidence="1">Whole-organism</tissue>
    </source>
</reference>
<evidence type="ECO:0000313" key="2">
    <source>
        <dbReference type="Proteomes" id="UP000827892"/>
    </source>
</evidence>
<evidence type="ECO:0000313" key="1">
    <source>
        <dbReference type="EMBL" id="ULT81422.1"/>
    </source>
</evidence>
<dbReference type="AlphaFoldDB" id="A0AAE8ZSQ3"/>
<proteinExistence type="predicted"/>
<protein>
    <submittedName>
        <fullName evidence="1">Uncharacterized protein</fullName>
    </submittedName>
</protein>
<dbReference type="Proteomes" id="UP000827892">
    <property type="component" value="Chromosome X"/>
</dbReference>